<proteinExistence type="predicted"/>
<reference evidence="2 3" key="1">
    <citation type="submission" date="2023-04" db="EMBL/GenBank/DDBJ databases">
        <title>Genome of Basidiobolus ranarum AG-B5.</title>
        <authorList>
            <person name="Stajich J.E."/>
            <person name="Carter-House D."/>
            <person name="Gryganskyi A."/>
        </authorList>
    </citation>
    <scope>NUCLEOTIDE SEQUENCE [LARGE SCALE GENOMIC DNA]</scope>
    <source>
        <strain evidence="2 3">AG-B5</strain>
    </source>
</reference>
<organism evidence="2 3">
    <name type="scientific">Basidiobolus ranarum</name>
    <dbReference type="NCBI Taxonomy" id="34480"/>
    <lineage>
        <taxon>Eukaryota</taxon>
        <taxon>Fungi</taxon>
        <taxon>Fungi incertae sedis</taxon>
        <taxon>Zoopagomycota</taxon>
        <taxon>Entomophthoromycotina</taxon>
        <taxon>Basidiobolomycetes</taxon>
        <taxon>Basidiobolales</taxon>
        <taxon>Basidiobolaceae</taxon>
        <taxon>Basidiobolus</taxon>
    </lineage>
</organism>
<name>A0ABR2WIQ0_9FUNG</name>
<sequence>MSRAFGSLRSLSKASLSSMTTRRYRSRTHEIVARALQATREAGTIKPERIITTPHRNTLSVQAPNDES</sequence>
<dbReference type="Proteomes" id="UP001479436">
    <property type="component" value="Unassembled WGS sequence"/>
</dbReference>
<dbReference type="EMBL" id="JASJQH010001424">
    <property type="protein sequence ID" value="KAK9761366.1"/>
    <property type="molecule type" value="Genomic_DNA"/>
</dbReference>
<feature type="region of interest" description="Disordered" evidence="1">
    <location>
        <begin position="1"/>
        <end position="24"/>
    </location>
</feature>
<gene>
    <name evidence="2" type="ORF">K7432_013792</name>
</gene>
<feature type="compositionally biased region" description="Low complexity" evidence="1">
    <location>
        <begin position="7"/>
        <end position="21"/>
    </location>
</feature>
<keyword evidence="3" id="KW-1185">Reference proteome</keyword>
<feature type="non-terminal residue" evidence="2">
    <location>
        <position position="68"/>
    </location>
</feature>
<comment type="caution">
    <text evidence="2">The sequence shown here is derived from an EMBL/GenBank/DDBJ whole genome shotgun (WGS) entry which is preliminary data.</text>
</comment>
<evidence type="ECO:0000256" key="1">
    <source>
        <dbReference type="SAM" id="MobiDB-lite"/>
    </source>
</evidence>
<evidence type="ECO:0000313" key="2">
    <source>
        <dbReference type="EMBL" id="KAK9761366.1"/>
    </source>
</evidence>
<accession>A0ABR2WIQ0</accession>
<evidence type="ECO:0000313" key="3">
    <source>
        <dbReference type="Proteomes" id="UP001479436"/>
    </source>
</evidence>
<protein>
    <submittedName>
        <fullName evidence="2">Uncharacterized protein</fullName>
    </submittedName>
</protein>